<organism evidence="2 3">
    <name type="scientific">Paenibacillus spiritus</name>
    <dbReference type="NCBI Taxonomy" id="2496557"/>
    <lineage>
        <taxon>Bacteria</taxon>
        <taxon>Bacillati</taxon>
        <taxon>Bacillota</taxon>
        <taxon>Bacilli</taxon>
        <taxon>Bacillales</taxon>
        <taxon>Paenibacillaceae</taxon>
        <taxon>Paenibacillus</taxon>
    </lineage>
</organism>
<evidence type="ECO:0000313" key="2">
    <source>
        <dbReference type="EMBL" id="KAA9007644.1"/>
    </source>
</evidence>
<gene>
    <name evidence="2" type="ORF">F4V43_03935</name>
</gene>
<keyword evidence="3" id="KW-1185">Reference proteome</keyword>
<proteinExistence type="predicted"/>
<dbReference type="AlphaFoldDB" id="A0A5J5GJG3"/>
<accession>A0A5J5GJG3</accession>
<comment type="caution">
    <text evidence="2">The sequence shown here is derived from an EMBL/GenBank/DDBJ whole genome shotgun (WGS) entry which is preliminary data.</text>
</comment>
<protein>
    <submittedName>
        <fullName evidence="2">YqzL family protein</fullName>
    </submittedName>
</protein>
<dbReference type="Proteomes" id="UP000367750">
    <property type="component" value="Unassembled WGS sequence"/>
</dbReference>
<evidence type="ECO:0000256" key="1">
    <source>
        <dbReference type="SAM" id="MobiDB-lite"/>
    </source>
</evidence>
<feature type="region of interest" description="Disordered" evidence="1">
    <location>
        <begin position="28"/>
        <end position="48"/>
    </location>
</feature>
<name>A0A5J5GJG3_9BACL</name>
<dbReference type="EMBL" id="VYKK01000004">
    <property type="protein sequence ID" value="KAA9007644.1"/>
    <property type="molecule type" value="Genomic_DNA"/>
</dbReference>
<sequence>MRDFSWKYFAKTGDVESYLLYRQAAEAAGAAAEEPAEEEPIVYDEEAR</sequence>
<dbReference type="Pfam" id="PF14006">
    <property type="entry name" value="YqzL"/>
    <property type="match status" value="1"/>
</dbReference>
<feature type="compositionally biased region" description="Acidic residues" evidence="1">
    <location>
        <begin position="34"/>
        <end position="48"/>
    </location>
</feature>
<dbReference type="InterPro" id="IPR025617">
    <property type="entry name" value="YqzL"/>
</dbReference>
<dbReference type="RefSeq" id="WP_150456934.1">
    <property type="nucleotide sequence ID" value="NZ_VYKK01000004.1"/>
</dbReference>
<evidence type="ECO:0000313" key="3">
    <source>
        <dbReference type="Proteomes" id="UP000367750"/>
    </source>
</evidence>
<reference evidence="2 3" key="1">
    <citation type="submission" date="2019-09" db="EMBL/GenBank/DDBJ databases">
        <title>Bacillus ochoae sp. nov., Paenibacillus whitsoniae sp. nov., Paenibacillus spiritus sp. nov. Isolated from the Mars Exploration Rover during spacecraft assembly.</title>
        <authorList>
            <person name="Seuylemezian A."/>
            <person name="Vaishampayan P."/>
        </authorList>
    </citation>
    <scope>NUCLEOTIDE SEQUENCE [LARGE SCALE GENOMIC DNA]</scope>
    <source>
        <strain evidence="2 3">MER_111</strain>
    </source>
</reference>